<sequence length="72" mass="8337">MIIIALKTVIVFIMKEKASFYTNADDIRLSNHAFVQHIKKIPFLKESRIKIALAKQSSLLVFYDRVTKISLQ</sequence>
<protein>
    <submittedName>
        <fullName evidence="1">Uncharacterized protein</fullName>
    </submittedName>
</protein>
<proteinExistence type="predicted"/>
<comment type="caution">
    <text evidence="1">The sequence shown here is derived from an EMBL/GenBank/DDBJ whole genome shotgun (WGS) entry which is preliminary data.</text>
</comment>
<gene>
    <name evidence="1" type="ORF">SDC9_150897</name>
</gene>
<accession>A0A645ENS0</accession>
<dbReference type="AlphaFoldDB" id="A0A645ENS0"/>
<organism evidence="1">
    <name type="scientific">bioreactor metagenome</name>
    <dbReference type="NCBI Taxonomy" id="1076179"/>
    <lineage>
        <taxon>unclassified sequences</taxon>
        <taxon>metagenomes</taxon>
        <taxon>ecological metagenomes</taxon>
    </lineage>
</organism>
<reference evidence="1" key="1">
    <citation type="submission" date="2019-08" db="EMBL/GenBank/DDBJ databases">
        <authorList>
            <person name="Kucharzyk K."/>
            <person name="Murdoch R.W."/>
            <person name="Higgins S."/>
            <person name="Loffler F."/>
        </authorList>
    </citation>
    <scope>NUCLEOTIDE SEQUENCE</scope>
</reference>
<evidence type="ECO:0000313" key="1">
    <source>
        <dbReference type="EMBL" id="MPN03665.1"/>
    </source>
</evidence>
<name>A0A645ENS0_9ZZZZ</name>
<dbReference type="EMBL" id="VSSQ01049595">
    <property type="protein sequence ID" value="MPN03665.1"/>
    <property type="molecule type" value="Genomic_DNA"/>
</dbReference>